<dbReference type="PROSITE" id="PS50972">
    <property type="entry name" value="PTERIN_BINDING"/>
    <property type="match status" value="1"/>
</dbReference>
<comment type="caution">
    <text evidence="2">The sequence shown here is derived from an EMBL/GenBank/DDBJ whole genome shotgun (WGS) entry which is preliminary data.</text>
</comment>
<dbReference type="InterPro" id="IPR011005">
    <property type="entry name" value="Dihydropteroate_synth-like_sf"/>
</dbReference>
<name>A0A1J5NWE9_9ZZZZ</name>
<dbReference type="SUPFAM" id="SSF51717">
    <property type="entry name" value="Dihydropteroate synthetase-like"/>
    <property type="match status" value="1"/>
</dbReference>
<protein>
    <recommendedName>
        <fullName evidence="1">Pterin-binding domain-containing protein</fullName>
    </recommendedName>
</protein>
<sequence>MQALHETGHRVSVDSLDLEELRRGGLAGADYLLSLTLDTLHMADEVDSTPVLIPRQPTDLDSLLVAMERLDARGRAYLADPILEPIPFGFTASLVRYHDLRRRAPRANILMGVGNISELTDADTPGMHALLLGIMAELDIGALLTTQVSPHCRSAVREIDAARRLMHAAREAGSLPRGLSDALLGLRHRKPFPYAPEQIADLAAVVRDPNFRIQVSAQGIHAYNRDGLRTATDPFALWPQLGVDDAAHAFYLGVELARAQIAWQLGKRYNQDEELRWGCMVKPPADDLLRQCAPGSTLRRNKEPAT</sequence>
<gene>
    <name evidence="2" type="ORF">GALL_549140</name>
</gene>
<dbReference type="AlphaFoldDB" id="A0A1J5NWE9"/>
<dbReference type="EMBL" id="MLJW01008914">
    <property type="protein sequence ID" value="OIQ63545.1"/>
    <property type="molecule type" value="Genomic_DNA"/>
</dbReference>
<feature type="domain" description="Pterin-binding" evidence="1">
    <location>
        <begin position="1"/>
        <end position="167"/>
    </location>
</feature>
<evidence type="ECO:0000259" key="1">
    <source>
        <dbReference type="PROSITE" id="PS50972"/>
    </source>
</evidence>
<reference evidence="2" key="1">
    <citation type="submission" date="2016-10" db="EMBL/GenBank/DDBJ databases">
        <title>Sequence of Gallionella enrichment culture.</title>
        <authorList>
            <person name="Poehlein A."/>
            <person name="Muehling M."/>
            <person name="Daniel R."/>
        </authorList>
    </citation>
    <scope>NUCLEOTIDE SEQUENCE</scope>
</reference>
<dbReference type="GO" id="GO:0042558">
    <property type="term" value="P:pteridine-containing compound metabolic process"/>
    <property type="evidence" value="ECO:0007669"/>
    <property type="project" value="InterPro"/>
</dbReference>
<organism evidence="2">
    <name type="scientific">mine drainage metagenome</name>
    <dbReference type="NCBI Taxonomy" id="410659"/>
    <lineage>
        <taxon>unclassified sequences</taxon>
        <taxon>metagenomes</taxon>
        <taxon>ecological metagenomes</taxon>
    </lineage>
</organism>
<evidence type="ECO:0000313" key="2">
    <source>
        <dbReference type="EMBL" id="OIQ63545.1"/>
    </source>
</evidence>
<proteinExistence type="predicted"/>
<accession>A0A1J5NWE9</accession>
<dbReference type="InterPro" id="IPR000489">
    <property type="entry name" value="Pterin-binding_dom"/>
</dbReference>